<comment type="caution">
    <text evidence="2">The sequence shown here is derived from an EMBL/GenBank/DDBJ whole genome shotgun (WGS) entry which is preliminary data.</text>
</comment>
<protein>
    <submittedName>
        <fullName evidence="2">Uncharacterized protein</fullName>
    </submittedName>
</protein>
<keyword evidence="3" id="KW-1185">Reference proteome</keyword>
<feature type="compositionally biased region" description="Polar residues" evidence="1">
    <location>
        <begin position="70"/>
        <end position="80"/>
    </location>
</feature>
<dbReference type="EMBL" id="CABITT030000004">
    <property type="protein sequence ID" value="VVB02367.1"/>
    <property type="molecule type" value="Genomic_DNA"/>
</dbReference>
<reference evidence="2" key="1">
    <citation type="submission" date="2019-07" db="EMBL/GenBank/DDBJ databases">
        <authorList>
            <person name="Dittberner H."/>
        </authorList>
    </citation>
    <scope>NUCLEOTIDE SEQUENCE [LARGE SCALE GENOMIC DNA]</scope>
</reference>
<feature type="compositionally biased region" description="Acidic residues" evidence="1">
    <location>
        <begin position="138"/>
        <end position="149"/>
    </location>
</feature>
<dbReference type="Proteomes" id="UP000489600">
    <property type="component" value="Unassembled WGS sequence"/>
</dbReference>
<evidence type="ECO:0000313" key="3">
    <source>
        <dbReference type="Proteomes" id="UP000489600"/>
    </source>
</evidence>
<accession>A0A565BL63</accession>
<evidence type="ECO:0000313" key="2">
    <source>
        <dbReference type="EMBL" id="VVB02367.1"/>
    </source>
</evidence>
<proteinExistence type="predicted"/>
<evidence type="ECO:0000256" key="1">
    <source>
        <dbReference type="SAM" id="MobiDB-lite"/>
    </source>
</evidence>
<feature type="region of interest" description="Disordered" evidence="1">
    <location>
        <begin position="1"/>
        <end position="150"/>
    </location>
</feature>
<dbReference type="AlphaFoldDB" id="A0A565BL63"/>
<gene>
    <name evidence="2" type="ORF">ANE_LOCUS12811</name>
</gene>
<name>A0A565BL63_9BRAS</name>
<sequence length="176" mass="18813">MAGGKGKTSRGRGAKEGSGGRSNPVLGKSNDSRRCMLDPTLNGGGVRTKVAPPPQTKDTSGAPANLEPAPQNSAARTPTTNGGGQFPPSKQSQAPYQLQFLNPNPQPQPVEIPQQQAPHGQFPQEGEVNNYNPNHDLDIEDDIPLDDPNLDAQDYQQLLANLMALPGRERLTNYLV</sequence>
<organism evidence="2 3">
    <name type="scientific">Arabis nemorensis</name>
    <dbReference type="NCBI Taxonomy" id="586526"/>
    <lineage>
        <taxon>Eukaryota</taxon>
        <taxon>Viridiplantae</taxon>
        <taxon>Streptophyta</taxon>
        <taxon>Embryophyta</taxon>
        <taxon>Tracheophyta</taxon>
        <taxon>Spermatophyta</taxon>
        <taxon>Magnoliopsida</taxon>
        <taxon>eudicotyledons</taxon>
        <taxon>Gunneridae</taxon>
        <taxon>Pentapetalae</taxon>
        <taxon>rosids</taxon>
        <taxon>malvids</taxon>
        <taxon>Brassicales</taxon>
        <taxon>Brassicaceae</taxon>
        <taxon>Arabideae</taxon>
        <taxon>Arabis</taxon>
    </lineage>
</organism>